<evidence type="ECO:0000256" key="1">
    <source>
        <dbReference type="ARBA" id="ARBA00004651"/>
    </source>
</evidence>
<keyword evidence="4 6" id="KW-1133">Transmembrane helix</keyword>
<dbReference type="Pfam" id="PF02588">
    <property type="entry name" value="YitT_membrane"/>
    <property type="match status" value="1"/>
</dbReference>
<dbReference type="PANTHER" id="PTHR33545">
    <property type="entry name" value="UPF0750 MEMBRANE PROTEIN YITT-RELATED"/>
    <property type="match status" value="1"/>
</dbReference>
<dbReference type="InterPro" id="IPR003740">
    <property type="entry name" value="YitT"/>
</dbReference>
<dbReference type="InterPro" id="IPR051461">
    <property type="entry name" value="UPF0750_membrane"/>
</dbReference>
<evidence type="ECO:0000256" key="3">
    <source>
        <dbReference type="ARBA" id="ARBA00022692"/>
    </source>
</evidence>
<feature type="transmembrane region" description="Helical" evidence="6">
    <location>
        <begin position="86"/>
        <end position="106"/>
    </location>
</feature>
<feature type="transmembrane region" description="Helical" evidence="6">
    <location>
        <begin position="50"/>
        <end position="74"/>
    </location>
</feature>
<comment type="caution">
    <text evidence="7">The sequence shown here is derived from an EMBL/GenBank/DDBJ whole genome shotgun (WGS) entry which is preliminary data.</text>
</comment>
<sequence>MTKAHTTDPQHKWHEDIQAVLLGTLLIALGVTMYKTAMLGTGGINGLALLLSYISPLEFGLLFFALNLPFYWFAYVRIGPAFTIKTFASVGLVSLFAQLTPQWISFDMLHPLYASVIGGGIIGVGLLILFRHKSGLGGVNILAVYLQDRYGIRAGYLQMGVDAAILCGSFFILTWQQVGLSVLGAVVLNLVIATNYRPGRYVGFSGAFFAQSKKKED</sequence>
<comment type="subcellular location">
    <subcellularLocation>
        <location evidence="1">Cell membrane</location>
        <topology evidence="1">Multi-pass membrane protein</topology>
    </subcellularLocation>
</comment>
<accession>A0ABS9E891</accession>
<evidence type="ECO:0000256" key="5">
    <source>
        <dbReference type="ARBA" id="ARBA00023136"/>
    </source>
</evidence>
<evidence type="ECO:0000313" key="8">
    <source>
        <dbReference type="Proteomes" id="UP001201217"/>
    </source>
</evidence>
<evidence type="ECO:0000256" key="2">
    <source>
        <dbReference type="ARBA" id="ARBA00022475"/>
    </source>
</evidence>
<evidence type="ECO:0000256" key="4">
    <source>
        <dbReference type="ARBA" id="ARBA00022989"/>
    </source>
</evidence>
<proteinExistence type="predicted"/>
<feature type="transmembrane region" description="Helical" evidence="6">
    <location>
        <begin position="112"/>
        <end position="130"/>
    </location>
</feature>
<organism evidence="7 8">
    <name type="scientific">Maritalea mediterranea</name>
    <dbReference type="NCBI Taxonomy" id="2909667"/>
    <lineage>
        <taxon>Bacteria</taxon>
        <taxon>Pseudomonadati</taxon>
        <taxon>Pseudomonadota</taxon>
        <taxon>Alphaproteobacteria</taxon>
        <taxon>Hyphomicrobiales</taxon>
        <taxon>Devosiaceae</taxon>
        <taxon>Maritalea</taxon>
    </lineage>
</organism>
<dbReference type="PANTHER" id="PTHR33545:SF5">
    <property type="entry name" value="UPF0750 MEMBRANE PROTEIN YITT"/>
    <property type="match status" value="1"/>
</dbReference>
<feature type="transmembrane region" description="Helical" evidence="6">
    <location>
        <begin position="150"/>
        <end position="172"/>
    </location>
</feature>
<protein>
    <submittedName>
        <fullName evidence="7">YitT family protein</fullName>
    </submittedName>
</protein>
<keyword evidence="3 6" id="KW-0812">Transmembrane</keyword>
<evidence type="ECO:0000256" key="6">
    <source>
        <dbReference type="SAM" id="Phobius"/>
    </source>
</evidence>
<gene>
    <name evidence="7" type="ORF">L1I42_11430</name>
</gene>
<dbReference type="Proteomes" id="UP001201217">
    <property type="component" value="Unassembled WGS sequence"/>
</dbReference>
<keyword evidence="8" id="KW-1185">Reference proteome</keyword>
<dbReference type="EMBL" id="JAKGTI010000002">
    <property type="protein sequence ID" value="MCF4099100.1"/>
    <property type="molecule type" value="Genomic_DNA"/>
</dbReference>
<keyword evidence="2" id="KW-1003">Cell membrane</keyword>
<evidence type="ECO:0000313" key="7">
    <source>
        <dbReference type="EMBL" id="MCF4099100.1"/>
    </source>
</evidence>
<keyword evidence="5 6" id="KW-0472">Membrane</keyword>
<reference evidence="7 8" key="1">
    <citation type="submission" date="2022-01" db="EMBL/GenBank/DDBJ databases">
        <title>Maritalea mediterranea sp. nov., isolated from marine plastic residues from the Malva-rosa beach (Valencia, Spain).</title>
        <authorList>
            <person name="Vidal-Verdu A."/>
            <person name="Molina-Menor E."/>
            <person name="Pascual J."/>
            <person name="Pereto J."/>
            <person name="Porcar M."/>
        </authorList>
    </citation>
    <scope>NUCLEOTIDE SEQUENCE [LARGE SCALE GENOMIC DNA]</scope>
    <source>
        <strain evidence="7 8">P4.10X</strain>
    </source>
</reference>
<feature type="transmembrane region" description="Helical" evidence="6">
    <location>
        <begin position="178"/>
        <end position="196"/>
    </location>
</feature>
<feature type="transmembrane region" description="Helical" evidence="6">
    <location>
        <begin position="20"/>
        <end position="38"/>
    </location>
</feature>
<dbReference type="RefSeq" id="WP_236114658.1">
    <property type="nucleotide sequence ID" value="NZ_JAKGTI010000002.1"/>
</dbReference>
<name>A0ABS9E891_9HYPH</name>